<name>A0AAD8JRU4_TARER</name>
<keyword evidence="2" id="KW-1185">Reference proteome</keyword>
<sequence>MGYISGVMSTSHLNKFWNQSVFFTRGFRSNVLKPDMPVRPGSGAFRGPVRGIHLRREREGFGRKERGKDVSENFFEERKEMKRRENDVFFLLN</sequence>
<dbReference type="EMBL" id="JAUHHV010000011">
    <property type="protein sequence ID" value="KAK1407562.1"/>
    <property type="molecule type" value="Genomic_DNA"/>
</dbReference>
<organism evidence="1 2">
    <name type="scientific">Tagetes erecta</name>
    <name type="common">African marigold</name>
    <dbReference type="NCBI Taxonomy" id="13708"/>
    <lineage>
        <taxon>Eukaryota</taxon>
        <taxon>Viridiplantae</taxon>
        <taxon>Streptophyta</taxon>
        <taxon>Embryophyta</taxon>
        <taxon>Tracheophyta</taxon>
        <taxon>Spermatophyta</taxon>
        <taxon>Magnoliopsida</taxon>
        <taxon>eudicotyledons</taxon>
        <taxon>Gunneridae</taxon>
        <taxon>Pentapetalae</taxon>
        <taxon>asterids</taxon>
        <taxon>campanulids</taxon>
        <taxon>Asterales</taxon>
        <taxon>Asteraceae</taxon>
        <taxon>Asteroideae</taxon>
        <taxon>Heliantheae alliance</taxon>
        <taxon>Tageteae</taxon>
        <taxon>Tagetes</taxon>
    </lineage>
</organism>
<gene>
    <name evidence="1" type="ORF">QVD17_39181</name>
</gene>
<reference evidence="1" key="1">
    <citation type="journal article" date="2023" name="bioRxiv">
        <title>Improved chromosome-level genome assembly for marigold (Tagetes erecta).</title>
        <authorList>
            <person name="Jiang F."/>
            <person name="Yuan L."/>
            <person name="Wang S."/>
            <person name="Wang H."/>
            <person name="Xu D."/>
            <person name="Wang A."/>
            <person name="Fan W."/>
        </authorList>
    </citation>
    <scope>NUCLEOTIDE SEQUENCE</scope>
    <source>
        <strain evidence="1">WSJ</strain>
        <tissue evidence="1">Leaf</tissue>
    </source>
</reference>
<comment type="caution">
    <text evidence="1">The sequence shown here is derived from an EMBL/GenBank/DDBJ whole genome shotgun (WGS) entry which is preliminary data.</text>
</comment>
<accession>A0AAD8JRU4</accession>
<evidence type="ECO:0000313" key="2">
    <source>
        <dbReference type="Proteomes" id="UP001229421"/>
    </source>
</evidence>
<proteinExistence type="predicted"/>
<evidence type="ECO:0000313" key="1">
    <source>
        <dbReference type="EMBL" id="KAK1407562.1"/>
    </source>
</evidence>
<dbReference type="AlphaFoldDB" id="A0AAD8JRU4"/>
<dbReference type="Proteomes" id="UP001229421">
    <property type="component" value="Unassembled WGS sequence"/>
</dbReference>
<protein>
    <submittedName>
        <fullName evidence="1">Uncharacterized protein</fullName>
    </submittedName>
</protein>